<proteinExistence type="inferred from homology"/>
<gene>
    <name evidence="4" type="ORF">AB4875_02805</name>
</gene>
<keyword evidence="5" id="KW-1185">Reference proteome</keyword>
<dbReference type="Pfam" id="PF01370">
    <property type="entry name" value="Epimerase"/>
    <property type="match status" value="1"/>
</dbReference>
<dbReference type="Proteomes" id="UP001557484">
    <property type="component" value="Unassembled WGS sequence"/>
</dbReference>
<accession>A0ABV3TSZ4</accession>
<dbReference type="InterPro" id="IPR001509">
    <property type="entry name" value="Epimerase_deHydtase"/>
</dbReference>
<evidence type="ECO:0000256" key="2">
    <source>
        <dbReference type="ARBA" id="ARBA00007637"/>
    </source>
</evidence>
<comment type="pathway">
    <text evidence="1">Bacterial outer membrane biogenesis; LPS O-antigen biosynthesis.</text>
</comment>
<dbReference type="RefSeq" id="WP_368374523.1">
    <property type="nucleotide sequence ID" value="NZ_JBFRYB010000001.1"/>
</dbReference>
<organism evidence="4 5">
    <name type="scientific">Zhongshania arctica</name>
    <dbReference type="NCBI Taxonomy" id="3238302"/>
    <lineage>
        <taxon>Bacteria</taxon>
        <taxon>Pseudomonadati</taxon>
        <taxon>Pseudomonadota</taxon>
        <taxon>Gammaproteobacteria</taxon>
        <taxon>Cellvibrionales</taxon>
        <taxon>Spongiibacteraceae</taxon>
        <taxon>Zhongshania</taxon>
    </lineage>
</organism>
<dbReference type="PANTHER" id="PTHR43000">
    <property type="entry name" value="DTDP-D-GLUCOSE 4,6-DEHYDRATASE-RELATED"/>
    <property type="match status" value="1"/>
</dbReference>
<evidence type="ECO:0000256" key="1">
    <source>
        <dbReference type="ARBA" id="ARBA00005125"/>
    </source>
</evidence>
<dbReference type="EMBL" id="JBFRYB010000001">
    <property type="protein sequence ID" value="MEX1664400.1"/>
    <property type="molecule type" value="Genomic_DNA"/>
</dbReference>
<evidence type="ECO:0000313" key="5">
    <source>
        <dbReference type="Proteomes" id="UP001557484"/>
    </source>
</evidence>
<dbReference type="SUPFAM" id="SSF51735">
    <property type="entry name" value="NAD(P)-binding Rossmann-fold domains"/>
    <property type="match status" value="1"/>
</dbReference>
<feature type="domain" description="NAD-dependent epimerase/dehydratase" evidence="3">
    <location>
        <begin position="3"/>
        <end position="226"/>
    </location>
</feature>
<dbReference type="Gene3D" id="3.40.50.720">
    <property type="entry name" value="NAD(P)-binding Rossmann-like Domain"/>
    <property type="match status" value="1"/>
</dbReference>
<reference evidence="4 5" key="1">
    <citation type="journal article" date="2011" name="Int. J. Syst. Evol. Microbiol.">
        <title>Zhongshania antarctica gen. nov., sp. nov. and Zhongshania guokunii sp. nov., gammaproteobacteria respectively isolated from coastal attached (fast) ice and surface seawater of the Antarctic.</title>
        <authorList>
            <person name="Li H.J."/>
            <person name="Zhang X.Y."/>
            <person name="Chen C.X."/>
            <person name="Zhang Y.J."/>
            <person name="Gao Z.M."/>
            <person name="Yu Y."/>
            <person name="Chen X.L."/>
            <person name="Chen B."/>
            <person name="Zhang Y.Z."/>
        </authorList>
    </citation>
    <scope>NUCLEOTIDE SEQUENCE [LARGE SCALE GENOMIC DNA]</scope>
    <source>
        <strain evidence="4 5">R06B22</strain>
    </source>
</reference>
<dbReference type="InterPro" id="IPR036291">
    <property type="entry name" value="NAD(P)-bd_dom_sf"/>
</dbReference>
<protein>
    <submittedName>
        <fullName evidence="4">NAD-dependent epimerase/dehydratase family protein</fullName>
    </submittedName>
</protein>
<comment type="similarity">
    <text evidence="2">Belongs to the NAD(P)-dependent epimerase/dehydratase family.</text>
</comment>
<evidence type="ECO:0000313" key="4">
    <source>
        <dbReference type="EMBL" id="MEX1664400.1"/>
    </source>
</evidence>
<evidence type="ECO:0000259" key="3">
    <source>
        <dbReference type="Pfam" id="PF01370"/>
    </source>
</evidence>
<name>A0ABV3TSZ4_9GAMM</name>
<sequence length="298" mass="32839">MRVLVAGASGFVGAALISRLVDFESYEIMALSRTGVVHDGLRSIKCDWKDAYCNKQVLAYSPHILINLVGSSHPRSSIGKEIDEIENALLPFMKLIKALESAELKMVVFASSAGAIYESGVSRVVRFPVDSAYGATKTSVEVYMQALSQSLHCSFVSLRISNPVGFHNKEGFGVVNSFSELVLHNLSPVFIGDFEVRKDYIDVSDVADAVVSVLSFADSFSGYSCYDVGSGRALNAVEIYELISLFSECRDFSDFPFTSSALDIDKLYRVTKWRSKIDVVSSMCKIFEVKKNFLGEFL</sequence>
<comment type="caution">
    <text evidence="4">The sequence shown here is derived from an EMBL/GenBank/DDBJ whole genome shotgun (WGS) entry which is preliminary data.</text>
</comment>